<dbReference type="EMBL" id="VTPY01000004">
    <property type="protein sequence ID" value="KAA0012215.1"/>
    <property type="molecule type" value="Genomic_DNA"/>
</dbReference>
<organism evidence="1 2">
    <name type="scientific">Billgrantia pellis</name>
    <dbReference type="NCBI Taxonomy" id="2606936"/>
    <lineage>
        <taxon>Bacteria</taxon>
        <taxon>Pseudomonadati</taxon>
        <taxon>Pseudomonadota</taxon>
        <taxon>Gammaproteobacteria</taxon>
        <taxon>Oceanospirillales</taxon>
        <taxon>Halomonadaceae</taxon>
        <taxon>Billgrantia</taxon>
    </lineage>
</organism>
<dbReference type="RefSeq" id="WP_149328773.1">
    <property type="nucleotide sequence ID" value="NZ_VTPY01000004.1"/>
</dbReference>
<protein>
    <submittedName>
        <fullName evidence="1">Sel1 repeat family protein</fullName>
    </submittedName>
</protein>
<dbReference type="Proteomes" id="UP000486760">
    <property type="component" value="Unassembled WGS sequence"/>
</dbReference>
<dbReference type="AlphaFoldDB" id="A0A7V7FZM1"/>
<dbReference type="InterPro" id="IPR006597">
    <property type="entry name" value="Sel1-like"/>
</dbReference>
<dbReference type="SMART" id="SM00671">
    <property type="entry name" value="SEL1"/>
    <property type="match status" value="3"/>
</dbReference>
<sequence>MSQASSLFTRIEYRLAEQLFHTRWLPRSPRTQRLTMHLFQRCADAGHPAALSLYGHMLFHRGVSPQDKARGARYVLEAAQAGNLKAQYQAGLIHEHGCAQYPRRDERAVTWYARAGEAGHPLAAARMAKAYRDGELGLPVDVAQARHWQALADRHAGLAGETLDTHGVQTRH</sequence>
<name>A0A7V7FZM1_9GAMM</name>
<dbReference type="InterPro" id="IPR050767">
    <property type="entry name" value="Sel1_AlgK"/>
</dbReference>
<evidence type="ECO:0000313" key="2">
    <source>
        <dbReference type="Proteomes" id="UP000486760"/>
    </source>
</evidence>
<evidence type="ECO:0000313" key="1">
    <source>
        <dbReference type="EMBL" id="KAA0012215.1"/>
    </source>
</evidence>
<dbReference type="Pfam" id="PF08238">
    <property type="entry name" value="Sel1"/>
    <property type="match status" value="3"/>
</dbReference>
<reference evidence="1 2" key="1">
    <citation type="submission" date="2019-08" db="EMBL/GenBank/DDBJ databases">
        <title>Bioinformatics analysis of the strain L3 and L5.</title>
        <authorList>
            <person name="Li X."/>
        </authorList>
    </citation>
    <scope>NUCLEOTIDE SEQUENCE [LARGE SCALE GENOMIC DNA]</scope>
    <source>
        <strain evidence="1 2">L5</strain>
    </source>
</reference>
<proteinExistence type="predicted"/>
<dbReference type="PANTHER" id="PTHR11102:SF160">
    <property type="entry name" value="ERAD-ASSOCIATED E3 UBIQUITIN-PROTEIN LIGASE COMPONENT HRD3"/>
    <property type="match status" value="1"/>
</dbReference>
<dbReference type="SUPFAM" id="SSF81901">
    <property type="entry name" value="HCP-like"/>
    <property type="match status" value="1"/>
</dbReference>
<accession>A0A7V7FZM1</accession>
<gene>
    <name evidence="1" type="ORF">F0A17_13125</name>
</gene>
<dbReference type="Gene3D" id="1.25.40.10">
    <property type="entry name" value="Tetratricopeptide repeat domain"/>
    <property type="match status" value="1"/>
</dbReference>
<keyword evidence="2" id="KW-1185">Reference proteome</keyword>
<dbReference type="InterPro" id="IPR011990">
    <property type="entry name" value="TPR-like_helical_dom_sf"/>
</dbReference>
<comment type="caution">
    <text evidence="1">The sequence shown here is derived from an EMBL/GenBank/DDBJ whole genome shotgun (WGS) entry which is preliminary data.</text>
</comment>
<dbReference type="PANTHER" id="PTHR11102">
    <property type="entry name" value="SEL-1-LIKE PROTEIN"/>
    <property type="match status" value="1"/>
</dbReference>